<dbReference type="PROSITE" id="PS51257">
    <property type="entry name" value="PROKAR_LIPOPROTEIN"/>
    <property type="match status" value="1"/>
</dbReference>
<reference evidence="1 2" key="1">
    <citation type="submission" date="2017-07" db="EMBL/GenBank/DDBJ databases">
        <title>Isolation and whole genome analysis of endospore-forming bacteria from heroin.</title>
        <authorList>
            <person name="Kalinowski J."/>
            <person name="Ahrens B."/>
            <person name="Al-Dilaimi A."/>
            <person name="Winkler A."/>
            <person name="Wibberg D."/>
            <person name="Schleenbecker U."/>
            <person name="Ruckert C."/>
            <person name="Wolfel R."/>
            <person name="Grass G."/>
        </authorList>
    </citation>
    <scope>NUCLEOTIDE SEQUENCE [LARGE SCALE GENOMIC DNA]</scope>
    <source>
        <strain evidence="1 2">7521-2</strain>
    </source>
</reference>
<proteinExistence type="predicted"/>
<dbReference type="AlphaFoldDB" id="A0AA91TUW4"/>
<comment type="caution">
    <text evidence="1">The sequence shown here is derived from an EMBL/GenBank/DDBJ whole genome shotgun (WGS) entry which is preliminary data.</text>
</comment>
<evidence type="ECO:0008006" key="3">
    <source>
        <dbReference type="Google" id="ProtNLM"/>
    </source>
</evidence>
<accession>A0AA91TUW4</accession>
<protein>
    <recommendedName>
        <fullName evidence="3">Lipoprotein</fullName>
    </recommendedName>
</protein>
<sequence length="141" mass="15651">MKKFGLICIPAFLLLTGCSHDIPDPKVKPHKEAVNGVISSNMAVQASTTYRDTEKMAVHHLVKGNKVFVECRIKDYSFREDSQGKLGKIVLEVDGQKYEYSSAAFVIEGLKAGKHTINLSVIDAASKETQYQKSFQVMIKS</sequence>
<evidence type="ECO:0000313" key="2">
    <source>
        <dbReference type="Proteomes" id="UP000216961"/>
    </source>
</evidence>
<evidence type="ECO:0000313" key="1">
    <source>
        <dbReference type="EMBL" id="PAD84510.1"/>
    </source>
</evidence>
<dbReference type="RefSeq" id="WP_095329073.1">
    <property type="nucleotide sequence ID" value="NZ_NPBQ01000027.1"/>
</dbReference>
<dbReference type="EMBL" id="NPBQ01000027">
    <property type="protein sequence ID" value="PAD84510.1"/>
    <property type="molecule type" value="Genomic_DNA"/>
</dbReference>
<dbReference type="Proteomes" id="UP000216961">
    <property type="component" value="Unassembled WGS sequence"/>
</dbReference>
<name>A0AA91TUW4_NIACI</name>
<gene>
    <name evidence="1" type="ORF">CHH57_04270</name>
</gene>
<organism evidence="1 2">
    <name type="scientific">Niallia circulans</name>
    <name type="common">Bacillus circulans</name>
    <dbReference type="NCBI Taxonomy" id="1397"/>
    <lineage>
        <taxon>Bacteria</taxon>
        <taxon>Bacillati</taxon>
        <taxon>Bacillota</taxon>
        <taxon>Bacilli</taxon>
        <taxon>Bacillales</taxon>
        <taxon>Bacillaceae</taxon>
        <taxon>Niallia</taxon>
    </lineage>
</organism>